<name>A0A1I7X4H2_HETBA</name>
<keyword evidence="1" id="KW-1185">Reference proteome</keyword>
<accession>A0A1I7X4H2</accession>
<protein>
    <submittedName>
        <fullName evidence="2 3">Uncharacterized protein</fullName>
    </submittedName>
</protein>
<evidence type="ECO:0000313" key="3">
    <source>
        <dbReference type="WBParaSite" id="Hba_12441"/>
    </source>
</evidence>
<sequence>MCSLGEQEVGISTQVRTRLVIVDKMLKPIPNATKKILFEMMFDVHLTSIINAEPLR</sequence>
<dbReference type="AlphaFoldDB" id="A0A1I7X4H2"/>
<dbReference type="WBParaSite" id="Hba_07613">
    <property type="protein sequence ID" value="Hba_07613"/>
    <property type="gene ID" value="Hba_07613"/>
</dbReference>
<reference evidence="2 3" key="1">
    <citation type="submission" date="2016-11" db="UniProtKB">
        <authorList>
            <consortium name="WormBaseParasite"/>
        </authorList>
    </citation>
    <scope>IDENTIFICATION</scope>
</reference>
<dbReference type="WBParaSite" id="Hba_12441">
    <property type="protein sequence ID" value="Hba_12441"/>
    <property type="gene ID" value="Hba_12441"/>
</dbReference>
<dbReference type="Proteomes" id="UP000095283">
    <property type="component" value="Unplaced"/>
</dbReference>
<organism evidence="1 3">
    <name type="scientific">Heterorhabditis bacteriophora</name>
    <name type="common">Entomopathogenic nematode worm</name>
    <dbReference type="NCBI Taxonomy" id="37862"/>
    <lineage>
        <taxon>Eukaryota</taxon>
        <taxon>Metazoa</taxon>
        <taxon>Ecdysozoa</taxon>
        <taxon>Nematoda</taxon>
        <taxon>Chromadorea</taxon>
        <taxon>Rhabditida</taxon>
        <taxon>Rhabditina</taxon>
        <taxon>Rhabditomorpha</taxon>
        <taxon>Strongyloidea</taxon>
        <taxon>Heterorhabditidae</taxon>
        <taxon>Heterorhabditis</taxon>
    </lineage>
</organism>
<evidence type="ECO:0000313" key="2">
    <source>
        <dbReference type="WBParaSite" id="Hba_07613"/>
    </source>
</evidence>
<evidence type="ECO:0000313" key="1">
    <source>
        <dbReference type="Proteomes" id="UP000095283"/>
    </source>
</evidence>
<proteinExistence type="predicted"/>